<organism evidence="7 8">
    <name type="scientific">Gordonia rhizosphera NBRC 16068</name>
    <dbReference type="NCBI Taxonomy" id="1108045"/>
    <lineage>
        <taxon>Bacteria</taxon>
        <taxon>Bacillati</taxon>
        <taxon>Actinomycetota</taxon>
        <taxon>Actinomycetes</taxon>
        <taxon>Mycobacteriales</taxon>
        <taxon>Gordoniaceae</taxon>
        <taxon>Gordonia</taxon>
    </lineage>
</organism>
<comment type="caution">
    <text evidence="7">The sequence shown here is derived from an EMBL/GenBank/DDBJ whole genome shotgun (WGS) entry which is preliminary data.</text>
</comment>
<reference evidence="7 8" key="1">
    <citation type="submission" date="2012-08" db="EMBL/GenBank/DDBJ databases">
        <title>Whole genome shotgun sequence of Gordonia rhizosphera NBRC 16068.</title>
        <authorList>
            <person name="Takarada H."/>
            <person name="Isaki S."/>
            <person name="Hosoyama A."/>
            <person name="Tsuchikane K."/>
            <person name="Katsumata H."/>
            <person name="Baba S."/>
            <person name="Ohji S."/>
            <person name="Yamazaki S."/>
            <person name="Fujita N."/>
        </authorList>
    </citation>
    <scope>NUCLEOTIDE SEQUENCE [LARGE SCALE GENOMIC DNA]</scope>
    <source>
        <strain evidence="7 8">NBRC 16068</strain>
    </source>
</reference>
<evidence type="ECO:0000256" key="5">
    <source>
        <dbReference type="ARBA" id="ARBA00023239"/>
    </source>
</evidence>
<dbReference type="GO" id="GO:0016829">
    <property type="term" value="F:lyase activity"/>
    <property type="evidence" value="ECO:0007669"/>
    <property type="project" value="UniProtKB-KW"/>
</dbReference>
<evidence type="ECO:0000256" key="4">
    <source>
        <dbReference type="ARBA" id="ARBA00023004"/>
    </source>
</evidence>
<evidence type="ECO:0000256" key="2">
    <source>
        <dbReference type="ARBA" id="ARBA00022617"/>
    </source>
</evidence>
<keyword evidence="4" id="KW-0408">Iron</keyword>
<dbReference type="STRING" id="1108045.GORHZ_148_00110"/>
<name>K6V6F7_9ACTN</name>
<keyword evidence="3" id="KW-0479">Metal-binding</keyword>
<comment type="similarity">
    <text evidence="6">Belongs to the heme-containing dehydratase family.</text>
</comment>
<dbReference type="Pfam" id="PF13816">
    <property type="entry name" value="Dehydratase_hem"/>
    <property type="match status" value="1"/>
</dbReference>
<dbReference type="AlphaFoldDB" id="K6V6F7"/>
<proteinExistence type="inferred from homology"/>
<keyword evidence="8" id="KW-1185">Reference proteome</keyword>
<evidence type="ECO:0000313" key="7">
    <source>
        <dbReference type="EMBL" id="GAB91788.1"/>
    </source>
</evidence>
<evidence type="ECO:0000256" key="6">
    <source>
        <dbReference type="ARBA" id="ARBA00034312"/>
    </source>
</evidence>
<dbReference type="Proteomes" id="UP000008363">
    <property type="component" value="Unassembled WGS sequence"/>
</dbReference>
<gene>
    <name evidence="7" type="ORF">GORHZ_148_00110</name>
</gene>
<evidence type="ECO:0000313" key="8">
    <source>
        <dbReference type="Proteomes" id="UP000008363"/>
    </source>
</evidence>
<evidence type="ECO:0000256" key="3">
    <source>
        <dbReference type="ARBA" id="ARBA00022723"/>
    </source>
</evidence>
<protein>
    <submittedName>
        <fullName evidence="7">Uncharacterized protein</fullName>
    </submittedName>
</protein>
<keyword evidence="5" id="KW-0456">Lyase</keyword>
<dbReference type="RefSeq" id="WP_006335656.1">
    <property type="nucleotide sequence ID" value="NZ_BAHC01000148.1"/>
</dbReference>
<accession>K6V6F7</accession>
<comment type="cofactor">
    <cofactor evidence="1">
        <name>heme b</name>
        <dbReference type="ChEBI" id="CHEBI:60344"/>
    </cofactor>
</comment>
<keyword evidence="2" id="KW-0349">Heme</keyword>
<dbReference type="EMBL" id="BAHC01000148">
    <property type="protein sequence ID" value="GAB91788.1"/>
    <property type="molecule type" value="Genomic_DNA"/>
</dbReference>
<evidence type="ECO:0000256" key="1">
    <source>
        <dbReference type="ARBA" id="ARBA00001970"/>
    </source>
</evidence>
<dbReference type="GO" id="GO:0046872">
    <property type="term" value="F:metal ion binding"/>
    <property type="evidence" value="ECO:0007669"/>
    <property type="project" value="UniProtKB-KW"/>
</dbReference>
<dbReference type="InterPro" id="IPR025702">
    <property type="entry name" value="OXD"/>
</dbReference>
<sequence length="68" mass="7696">MDTASLEEWAASHPTHLKIYGDAMRHLSTFGPETRLRLYHEVTVPAGTEQRFGYLGCHDRTGLLRVVV</sequence>